<evidence type="ECO:0000313" key="3">
    <source>
        <dbReference type="Proteomes" id="UP000001881"/>
    </source>
</evidence>
<feature type="region of interest" description="Disordered" evidence="1">
    <location>
        <begin position="1"/>
        <end position="33"/>
    </location>
</feature>
<dbReference type="HOGENOM" id="CLU_3385048_0_0_1"/>
<sequence>MAAVAAHTEPNFPFPKIDGGKNRSPTWLMGKET</sequence>
<accession>F7VWH1</accession>
<dbReference type="AlphaFoldDB" id="F7VWH1"/>
<name>F7VWH1_SORMK</name>
<dbReference type="VEuPathDB" id="FungiDB:SMAC_12718"/>
<dbReference type="Proteomes" id="UP000001881">
    <property type="component" value="Unassembled WGS sequence"/>
</dbReference>
<dbReference type="EMBL" id="CABT02000010">
    <property type="protein sequence ID" value="CCC09739.1"/>
    <property type="molecule type" value="Genomic_DNA"/>
</dbReference>
<evidence type="ECO:0000313" key="2">
    <source>
        <dbReference type="EMBL" id="CCC09739.1"/>
    </source>
</evidence>
<protein>
    <submittedName>
        <fullName evidence="2">WGS project CABT00000000 data, contig 2.10</fullName>
    </submittedName>
</protein>
<gene>
    <name evidence="2" type="ORF">SMAC_12718</name>
</gene>
<evidence type="ECO:0000256" key="1">
    <source>
        <dbReference type="SAM" id="MobiDB-lite"/>
    </source>
</evidence>
<dbReference type="InParanoid" id="F7VWH1"/>
<proteinExistence type="predicted"/>
<comment type="caution">
    <text evidence="2">The sequence shown here is derived from an EMBL/GenBank/DDBJ whole genome shotgun (WGS) entry which is preliminary data.</text>
</comment>
<reference evidence="2 3" key="1">
    <citation type="journal article" date="2010" name="PLoS Genet.">
        <title>De novo assembly of a 40 Mb eukaryotic genome from short sequence reads: Sordaria macrospora, a model organism for fungal morphogenesis.</title>
        <authorList>
            <person name="Nowrousian M."/>
            <person name="Stajich J."/>
            <person name="Chu M."/>
            <person name="Engh I."/>
            <person name="Espagne E."/>
            <person name="Halliday K."/>
            <person name="Kamerewerd J."/>
            <person name="Kempken F."/>
            <person name="Knab B."/>
            <person name="Kuo H.C."/>
            <person name="Osiewacz H.D."/>
            <person name="Poeggeler S."/>
            <person name="Read N."/>
            <person name="Seiler S."/>
            <person name="Smith K."/>
            <person name="Zickler D."/>
            <person name="Kueck U."/>
            <person name="Freitag M."/>
        </authorList>
    </citation>
    <scope>NUCLEOTIDE SEQUENCE [LARGE SCALE GENOMIC DNA]</scope>
    <source>
        <strain evidence="3">ATCC MYA-333 / DSM 997 / K(L3346) / K-hell</strain>
        <tissue evidence="2">Mycelium</tissue>
    </source>
</reference>
<organism evidence="2 3">
    <name type="scientific">Sordaria macrospora (strain ATCC MYA-333 / DSM 997 / K(L3346) / K-hell)</name>
    <dbReference type="NCBI Taxonomy" id="771870"/>
    <lineage>
        <taxon>Eukaryota</taxon>
        <taxon>Fungi</taxon>
        <taxon>Dikarya</taxon>
        <taxon>Ascomycota</taxon>
        <taxon>Pezizomycotina</taxon>
        <taxon>Sordariomycetes</taxon>
        <taxon>Sordariomycetidae</taxon>
        <taxon>Sordariales</taxon>
        <taxon>Sordariaceae</taxon>
        <taxon>Sordaria</taxon>
    </lineage>
</organism>
<keyword evidence="3" id="KW-1185">Reference proteome</keyword>